<comment type="caution">
    <text evidence="4">The sequence shown here is derived from an EMBL/GenBank/DDBJ whole genome shotgun (WGS) entry which is preliminary data.</text>
</comment>
<dbReference type="PROSITE" id="PS50158">
    <property type="entry name" value="ZF_CCHC"/>
    <property type="match status" value="1"/>
</dbReference>
<evidence type="ECO:0000259" key="3">
    <source>
        <dbReference type="PROSITE" id="PS50158"/>
    </source>
</evidence>
<name>A0AAN9EE92_CROPI</name>
<proteinExistence type="predicted"/>
<dbReference type="EMBL" id="JAYWIO010000006">
    <property type="protein sequence ID" value="KAK7255839.1"/>
    <property type="molecule type" value="Genomic_DNA"/>
</dbReference>
<evidence type="ECO:0000313" key="4">
    <source>
        <dbReference type="EMBL" id="KAK7255839.1"/>
    </source>
</evidence>
<organism evidence="4 5">
    <name type="scientific">Crotalaria pallida</name>
    <name type="common">Smooth rattlebox</name>
    <name type="synonym">Crotalaria striata</name>
    <dbReference type="NCBI Taxonomy" id="3830"/>
    <lineage>
        <taxon>Eukaryota</taxon>
        <taxon>Viridiplantae</taxon>
        <taxon>Streptophyta</taxon>
        <taxon>Embryophyta</taxon>
        <taxon>Tracheophyta</taxon>
        <taxon>Spermatophyta</taxon>
        <taxon>Magnoliopsida</taxon>
        <taxon>eudicotyledons</taxon>
        <taxon>Gunneridae</taxon>
        <taxon>Pentapetalae</taxon>
        <taxon>rosids</taxon>
        <taxon>fabids</taxon>
        <taxon>Fabales</taxon>
        <taxon>Fabaceae</taxon>
        <taxon>Papilionoideae</taxon>
        <taxon>50 kb inversion clade</taxon>
        <taxon>genistoids sensu lato</taxon>
        <taxon>core genistoids</taxon>
        <taxon>Crotalarieae</taxon>
        <taxon>Crotalaria</taxon>
    </lineage>
</organism>
<reference evidence="4 5" key="1">
    <citation type="submission" date="2024-01" db="EMBL/GenBank/DDBJ databases">
        <title>The genomes of 5 underutilized Papilionoideae crops provide insights into root nodulation and disease resistanc.</title>
        <authorList>
            <person name="Yuan L."/>
        </authorList>
    </citation>
    <scope>NUCLEOTIDE SEQUENCE [LARGE SCALE GENOMIC DNA]</scope>
    <source>
        <strain evidence="4">ZHUSHIDOU_FW_LH</strain>
        <tissue evidence="4">Leaf</tissue>
    </source>
</reference>
<dbReference type="GO" id="GO:0008270">
    <property type="term" value="F:zinc ion binding"/>
    <property type="evidence" value="ECO:0007669"/>
    <property type="project" value="UniProtKB-KW"/>
</dbReference>
<keyword evidence="1" id="KW-0479">Metal-binding</keyword>
<evidence type="ECO:0000256" key="1">
    <source>
        <dbReference type="PROSITE-ProRule" id="PRU00047"/>
    </source>
</evidence>
<dbReference type="InterPro" id="IPR001878">
    <property type="entry name" value="Znf_CCHC"/>
</dbReference>
<keyword evidence="1" id="KW-0862">Zinc</keyword>
<dbReference type="AlphaFoldDB" id="A0AAN9EE92"/>
<feature type="region of interest" description="Disordered" evidence="2">
    <location>
        <begin position="186"/>
        <end position="224"/>
    </location>
</feature>
<evidence type="ECO:0000313" key="5">
    <source>
        <dbReference type="Proteomes" id="UP001372338"/>
    </source>
</evidence>
<protein>
    <recommendedName>
        <fullName evidence="3">CCHC-type domain-containing protein</fullName>
    </recommendedName>
</protein>
<feature type="domain" description="CCHC-type" evidence="3">
    <location>
        <begin position="14"/>
        <end position="28"/>
    </location>
</feature>
<dbReference type="GO" id="GO:0003676">
    <property type="term" value="F:nucleic acid binding"/>
    <property type="evidence" value="ECO:0007669"/>
    <property type="project" value="InterPro"/>
</dbReference>
<evidence type="ECO:0000256" key="2">
    <source>
        <dbReference type="SAM" id="MobiDB-lite"/>
    </source>
</evidence>
<dbReference type="Proteomes" id="UP001372338">
    <property type="component" value="Unassembled WGS sequence"/>
</dbReference>
<gene>
    <name evidence="4" type="ORF">RIF29_29262</name>
</gene>
<keyword evidence="1" id="KW-0863">Zinc-finger</keyword>
<accession>A0AAN9EE92</accession>
<feature type="compositionally biased region" description="Polar residues" evidence="2">
    <location>
        <begin position="196"/>
        <end position="206"/>
    </location>
</feature>
<keyword evidence="5" id="KW-1185">Reference proteome</keyword>
<dbReference type="PROSITE" id="PS51257">
    <property type="entry name" value="PROKAR_LIPOPROTEIN"/>
    <property type="match status" value="1"/>
</dbReference>
<sequence length="238" mass="25492">MTESSKYEGLHLVCATCGCYGHLAKDCKVSKSVQPASKADITTAAAPVEGTSPIGGGVQVADNTGNLKTINEDPGKGGGFSENVEQYHGDWLVNLRGPSNKIIANGPVEDVGPNVKPHAFKMDSGKHRRHDKSTPTHVLLKNVGKDVYVNPIYTGTPNLSTDALLAPQGVFSSVPRFRKEDLIFHPPPDPPLSSPMHSQSPLQVASPQPEDSIEMVPDSQVSQSHKLELTTNAMLMHE</sequence>